<dbReference type="AlphaFoldDB" id="K0KTS4"/>
<gene>
    <name evidence="1" type="ORF">BN7_5009</name>
</gene>
<dbReference type="Proteomes" id="UP000009328">
    <property type="component" value="Unassembled WGS sequence"/>
</dbReference>
<organism evidence="1 2">
    <name type="scientific">Wickerhamomyces ciferrii (strain ATCC 14091 / BCRC 22168 / CBS 111 / JCM 3599 / NBRC 0793 / NRRL Y-1031 F-60-10)</name>
    <name type="common">Yeast</name>
    <name type="synonym">Pichia ciferrii</name>
    <dbReference type="NCBI Taxonomy" id="1206466"/>
    <lineage>
        <taxon>Eukaryota</taxon>
        <taxon>Fungi</taxon>
        <taxon>Dikarya</taxon>
        <taxon>Ascomycota</taxon>
        <taxon>Saccharomycotina</taxon>
        <taxon>Saccharomycetes</taxon>
        <taxon>Phaffomycetales</taxon>
        <taxon>Wickerhamomycetaceae</taxon>
        <taxon>Wickerhamomyces</taxon>
    </lineage>
</organism>
<comment type="caution">
    <text evidence="1">The sequence shown here is derived from an EMBL/GenBank/DDBJ whole genome shotgun (WGS) entry which is preliminary data.</text>
</comment>
<protein>
    <submittedName>
        <fullName evidence="1">Mitochondrial translation factor ATP22</fullName>
    </submittedName>
</protein>
<evidence type="ECO:0000313" key="1">
    <source>
        <dbReference type="EMBL" id="CCH45427.1"/>
    </source>
</evidence>
<keyword evidence="2" id="KW-1185">Reference proteome</keyword>
<name>K0KTS4_WICCF</name>
<proteinExistence type="predicted"/>
<dbReference type="eggNOG" id="ENOG502QUX9">
    <property type="taxonomic scope" value="Eukaryota"/>
</dbReference>
<accession>K0KTS4</accession>
<evidence type="ECO:0000313" key="2">
    <source>
        <dbReference type="Proteomes" id="UP000009328"/>
    </source>
</evidence>
<reference evidence="1 2" key="1">
    <citation type="journal article" date="2012" name="Eukaryot. Cell">
        <title>Draft genome sequence of Wickerhamomyces ciferrii NRRL Y-1031 F-60-10.</title>
        <authorList>
            <person name="Schneider J."/>
            <person name="Andrea H."/>
            <person name="Blom J."/>
            <person name="Jaenicke S."/>
            <person name="Ruckert C."/>
            <person name="Schorsch C."/>
            <person name="Szczepanowski R."/>
            <person name="Farwick M."/>
            <person name="Goesmann A."/>
            <person name="Puhler A."/>
            <person name="Schaffer S."/>
            <person name="Tauch A."/>
            <person name="Kohler T."/>
            <person name="Brinkrolf K."/>
        </authorList>
    </citation>
    <scope>NUCLEOTIDE SEQUENCE [LARGE SCALE GENOMIC DNA]</scope>
    <source>
        <strain evidence="2">ATCC 14091 / BCRC 22168 / CBS 111 / JCM 3599 / NBRC 0793 / NRRL Y-1031 F-60-10</strain>
    </source>
</reference>
<dbReference type="HOGENOM" id="CLU_385526_0_0_1"/>
<dbReference type="EMBL" id="CAIF01000196">
    <property type="protein sequence ID" value="CCH45427.1"/>
    <property type="molecule type" value="Genomic_DNA"/>
</dbReference>
<dbReference type="FunCoup" id="K0KTS4">
    <property type="interactions" value="34"/>
</dbReference>
<dbReference type="InParanoid" id="K0KTS4"/>
<sequence length="717" mass="84440">MLASKLSRIRLLNPRIPRGFRLIHGSDEKPNTLELKRQRSTILPPLDQTQFVSEKDSLQREILSYDQIRSIISKSKLLQKKESPFKPTLVRFLEIELLKIASEQFDDFDKFYDLFYDLMKILRKNKELQKYIESNLTNISNLAFNMLMNQKYYSLFMNKEITLVLLNSDLQNEEKIQRVESLLKVSYKIKQQFIRKDVHQYQELTISSRNLKSIMNILSREHYLNFFVQLIEFDIHQITSPDLQKLRNELLHGDNTEQQVYQFQALRTVEDEETKNLLRTKFLTIYSYGMIRAIVIKYIQESNNEMVDFYMDFLMAKYAMTRELPHVNSRELTQNLYEVITYQLVKLKHYNSAIELLETMKQHGLTLTPKLLHILAVSFRTRKMFDETLLILKKIAELFNDKTVGIDDQFKKLISNELLITIREQFPGEPKILISQFLSMFEGSEILLNELGIINLIHDGHVKKLVDLDGVLAQFYKSEISDIFKANCFPDMHNITEIYIAVLNYISVHSFVLPKEDIYRELFNLAMDHISKVQELDFPDHPFSKQNLDEALVNLFVKNVLEINVDLALDMLKRSLQTCTFKRFTGESASRILAKLENADSTEIEIILALFQELKESLGFHALTALCLRAARFDDFDQARFWYDKILALGEPLTHYRLIKLAVQMEWELPKDFDTTLLEKEFQYSAERELSFKDERVFIDDPEFAELVSSTLQKFEN</sequence>